<dbReference type="PANTHER" id="PTHR11482:SF6">
    <property type="entry name" value="ORNITHINE DECARBOXYLASE 1-RELATED"/>
    <property type="match status" value="1"/>
</dbReference>
<evidence type="ECO:0000256" key="4">
    <source>
        <dbReference type="ARBA" id="ARBA00023239"/>
    </source>
</evidence>
<accession>A0A1I4KY37</accession>
<protein>
    <recommendedName>
        <fullName evidence="6">ornithine decarboxylase</fullName>
        <ecNumber evidence="6">4.1.1.17</ecNumber>
    </recommendedName>
</protein>
<dbReference type="GO" id="GO:0005737">
    <property type="term" value="C:cytoplasm"/>
    <property type="evidence" value="ECO:0007669"/>
    <property type="project" value="TreeGrafter"/>
</dbReference>
<dbReference type="InterPro" id="IPR022653">
    <property type="entry name" value="De-COase2_pyr-phos_BS"/>
</dbReference>
<evidence type="ECO:0000256" key="7">
    <source>
        <dbReference type="ARBA" id="ARBA00049127"/>
    </source>
</evidence>
<dbReference type="Proteomes" id="UP000183287">
    <property type="component" value="Unassembled WGS sequence"/>
</dbReference>
<evidence type="ECO:0000256" key="1">
    <source>
        <dbReference type="ARBA" id="ARBA00001933"/>
    </source>
</evidence>
<comment type="similarity">
    <text evidence="2">Belongs to the Orn/Lys/Arg decarboxylase class-II family.</text>
</comment>
<dbReference type="InterPro" id="IPR022644">
    <property type="entry name" value="De-COase2_N"/>
</dbReference>
<dbReference type="PROSITE" id="PS00878">
    <property type="entry name" value="ODR_DC_2_1"/>
    <property type="match status" value="1"/>
</dbReference>
<comment type="pathway">
    <text evidence="5">Amine and polyamine biosynthesis; putrescine biosynthesis via L-ornithine pathway; putrescine from L-ornithine: step 1/1.</text>
</comment>
<feature type="modified residue" description="N6-(pyridoxal phosphate)lysine" evidence="8">
    <location>
        <position position="56"/>
    </location>
</feature>
<dbReference type="RefSeq" id="WP_083398314.1">
    <property type="nucleotide sequence ID" value="NZ_FOUB01000005.1"/>
</dbReference>
<evidence type="ECO:0000313" key="11">
    <source>
        <dbReference type="Proteomes" id="UP000183287"/>
    </source>
</evidence>
<name>A0A1I4KY37_9PROT</name>
<evidence type="ECO:0000259" key="9">
    <source>
        <dbReference type="Pfam" id="PF02784"/>
    </source>
</evidence>
<evidence type="ECO:0000256" key="5">
    <source>
        <dbReference type="ARBA" id="ARBA00034115"/>
    </source>
</evidence>
<dbReference type="Gene3D" id="2.40.37.10">
    <property type="entry name" value="Lyase, Ornithine Decarboxylase, Chain A, domain 1"/>
    <property type="match status" value="1"/>
</dbReference>
<dbReference type="AlphaFoldDB" id="A0A1I4KY37"/>
<dbReference type="Gene3D" id="3.20.20.10">
    <property type="entry name" value="Alanine racemase"/>
    <property type="match status" value="1"/>
</dbReference>
<comment type="cofactor">
    <cofactor evidence="1 8">
        <name>pyridoxal 5'-phosphate</name>
        <dbReference type="ChEBI" id="CHEBI:597326"/>
    </cofactor>
</comment>
<dbReference type="EMBL" id="FOUB01000005">
    <property type="protein sequence ID" value="SFL83714.1"/>
    <property type="molecule type" value="Genomic_DNA"/>
</dbReference>
<keyword evidence="3 8" id="KW-0663">Pyridoxal phosphate</keyword>
<comment type="catalytic activity">
    <reaction evidence="7">
        <text>L-ornithine + H(+) = putrescine + CO2</text>
        <dbReference type="Rhea" id="RHEA:22964"/>
        <dbReference type="ChEBI" id="CHEBI:15378"/>
        <dbReference type="ChEBI" id="CHEBI:16526"/>
        <dbReference type="ChEBI" id="CHEBI:46911"/>
        <dbReference type="ChEBI" id="CHEBI:326268"/>
        <dbReference type="EC" id="4.1.1.17"/>
    </reaction>
</comment>
<reference evidence="11" key="1">
    <citation type="submission" date="2016-10" db="EMBL/GenBank/DDBJ databases">
        <authorList>
            <person name="Varghese N."/>
            <person name="Submissions S."/>
        </authorList>
    </citation>
    <scope>NUCLEOTIDE SEQUENCE [LARGE SCALE GENOMIC DNA]</scope>
    <source>
        <strain evidence="11">Nm44</strain>
    </source>
</reference>
<dbReference type="InterPro" id="IPR029066">
    <property type="entry name" value="PLP-binding_barrel"/>
</dbReference>
<dbReference type="GO" id="GO:0033387">
    <property type="term" value="P:putrescine biosynthetic process from arginine, via ornithine"/>
    <property type="evidence" value="ECO:0007669"/>
    <property type="project" value="TreeGrafter"/>
</dbReference>
<dbReference type="SUPFAM" id="SSF51419">
    <property type="entry name" value="PLP-binding barrel"/>
    <property type="match status" value="1"/>
</dbReference>
<dbReference type="PRINTS" id="PR01179">
    <property type="entry name" value="ODADCRBXLASE"/>
</dbReference>
<dbReference type="Pfam" id="PF02784">
    <property type="entry name" value="Orn_Arg_deC_N"/>
    <property type="match status" value="1"/>
</dbReference>
<dbReference type="PRINTS" id="PR01182">
    <property type="entry name" value="ORNDCRBXLASE"/>
</dbReference>
<evidence type="ECO:0000256" key="2">
    <source>
        <dbReference type="ARBA" id="ARBA00008872"/>
    </source>
</evidence>
<organism evidence="10 11">
    <name type="scientific">Nitrosomonas communis</name>
    <dbReference type="NCBI Taxonomy" id="44574"/>
    <lineage>
        <taxon>Bacteria</taxon>
        <taxon>Pseudomonadati</taxon>
        <taxon>Pseudomonadota</taxon>
        <taxon>Betaproteobacteria</taxon>
        <taxon>Nitrosomonadales</taxon>
        <taxon>Nitrosomonadaceae</taxon>
        <taxon>Nitrosomonas</taxon>
    </lineage>
</organism>
<dbReference type="InterPro" id="IPR002433">
    <property type="entry name" value="Orn_de-COase"/>
</dbReference>
<evidence type="ECO:0000256" key="8">
    <source>
        <dbReference type="PIRSR" id="PIRSR600183-50"/>
    </source>
</evidence>
<dbReference type="EC" id="4.1.1.17" evidence="6"/>
<dbReference type="FunFam" id="3.20.20.10:FF:000008">
    <property type="entry name" value="Ornithine decarboxylase"/>
    <property type="match status" value="1"/>
</dbReference>
<evidence type="ECO:0000313" key="10">
    <source>
        <dbReference type="EMBL" id="SFL83714.1"/>
    </source>
</evidence>
<dbReference type="InterPro" id="IPR009006">
    <property type="entry name" value="Ala_racemase/Decarboxylase_C"/>
</dbReference>
<dbReference type="InterPro" id="IPR022657">
    <property type="entry name" value="De-COase2_CS"/>
</dbReference>
<dbReference type="OrthoDB" id="9802147at2"/>
<proteinExistence type="inferred from homology"/>
<dbReference type="PROSITE" id="PS00879">
    <property type="entry name" value="ODR_DC_2_2"/>
    <property type="match status" value="1"/>
</dbReference>
<dbReference type="PANTHER" id="PTHR11482">
    <property type="entry name" value="ARGININE/DIAMINOPIMELATE/ORNITHINE DECARBOXYLASE"/>
    <property type="match status" value="1"/>
</dbReference>
<evidence type="ECO:0000256" key="6">
    <source>
        <dbReference type="ARBA" id="ARBA00034138"/>
    </source>
</evidence>
<evidence type="ECO:0000256" key="3">
    <source>
        <dbReference type="ARBA" id="ARBA00022898"/>
    </source>
</evidence>
<keyword evidence="4" id="KW-0456">Lyase</keyword>
<dbReference type="InterPro" id="IPR000183">
    <property type="entry name" value="Orn/DAP/Arg_de-COase"/>
</dbReference>
<gene>
    <name evidence="10" type="ORF">SAMN05421863_100565</name>
</gene>
<dbReference type="GO" id="GO:0004586">
    <property type="term" value="F:ornithine decarboxylase activity"/>
    <property type="evidence" value="ECO:0007669"/>
    <property type="project" value="UniProtKB-EC"/>
</dbReference>
<dbReference type="SUPFAM" id="SSF50621">
    <property type="entry name" value="Alanine racemase C-terminal domain-like"/>
    <property type="match status" value="1"/>
</dbReference>
<dbReference type="CDD" id="cd00622">
    <property type="entry name" value="PLPDE_III_ODC"/>
    <property type="match status" value="1"/>
</dbReference>
<feature type="domain" description="Orn/DAP/Arg decarboxylase 2 N-terminal" evidence="9">
    <location>
        <begin position="35"/>
        <end position="268"/>
    </location>
</feature>
<feature type="active site" description="Proton donor" evidence="8">
    <location>
        <position position="329"/>
    </location>
</feature>
<sequence>MGLPMKKNTTELKKTITSLAKKHGTPLFLISESLLIEQVKKFQTLLPSVNPFYAVKANSHPFVLKILAEYGIGFDVASMQEMEAVLDLGVKPDRIIFANTVKRPEALQFAAQHGVRLMTFDSEYELNKIAKYAPGAHVLIRIKVPNVGSLVELSLKFGAEPTDAIPLLIKAFQMKLKPVGVSFHVGSQSTNEENYLASLEMASMIFNEAKLKQLPLEILDIGGGFPIRHFDQDKDIFSPMSIQIKKELKRLFGPDVQVIAEPGRAFVGPACYLVMQVVGKSIRGNKHWYYLDDGVYGSLSGIIFDHAKYQYHTFRRGVTQITTLAGPTCDSLDIISVSEDMPELEIGDLIYCENIGAYSWTTATNFNGIPPAEVVLIP</sequence>
<keyword evidence="11" id="KW-1185">Reference proteome</keyword>